<dbReference type="InterPro" id="IPR007498">
    <property type="entry name" value="PqiA-like"/>
</dbReference>
<evidence type="ECO:0000256" key="5">
    <source>
        <dbReference type="ARBA" id="ARBA00022989"/>
    </source>
</evidence>
<dbReference type="GO" id="GO:0005886">
    <property type="term" value="C:plasma membrane"/>
    <property type="evidence" value="ECO:0007669"/>
    <property type="project" value="UniProtKB-SubCell"/>
</dbReference>
<dbReference type="STRING" id="762983.HMPREF9444_00726"/>
<keyword evidence="3" id="KW-0997">Cell inner membrane</keyword>
<feature type="transmembrane region" description="Helical" evidence="7">
    <location>
        <begin position="29"/>
        <end position="48"/>
    </location>
</feature>
<evidence type="ECO:0000256" key="6">
    <source>
        <dbReference type="ARBA" id="ARBA00023136"/>
    </source>
</evidence>
<dbReference type="eggNOG" id="COG2995">
    <property type="taxonomic scope" value="Bacteria"/>
</dbReference>
<dbReference type="PANTHER" id="PTHR30462">
    <property type="entry name" value="INTERMEMBRANE TRANSPORT PROTEIN PQIB-RELATED"/>
    <property type="match status" value="1"/>
</dbReference>
<comment type="caution">
    <text evidence="8">The sequence shown here is derived from an EMBL/GenBank/DDBJ whole genome shotgun (WGS) entry which is preliminary data.</text>
</comment>
<organism evidence="8 9">
    <name type="scientific">Succinatimonas hippei (strain DSM 22608 / JCM 16073 / KCTC 15190 / YIT 12066)</name>
    <dbReference type="NCBI Taxonomy" id="762983"/>
    <lineage>
        <taxon>Bacteria</taxon>
        <taxon>Pseudomonadati</taxon>
        <taxon>Pseudomonadota</taxon>
        <taxon>Gammaproteobacteria</taxon>
        <taxon>Aeromonadales</taxon>
        <taxon>Succinivibrionaceae</taxon>
        <taxon>Succinatimonas</taxon>
    </lineage>
</organism>
<dbReference type="AlphaFoldDB" id="E8LJ52"/>
<feature type="transmembrane region" description="Helical" evidence="7">
    <location>
        <begin position="233"/>
        <end position="255"/>
    </location>
</feature>
<keyword evidence="9" id="KW-1185">Reference proteome</keyword>
<keyword evidence="6 7" id="KW-0472">Membrane</keyword>
<keyword evidence="2" id="KW-1003">Cell membrane</keyword>
<sequence length="299" mass="34127">MLFTIIGTGLFNLKVTPIIGEIYAFSHRFCMIDVFILGVLVSLIKLTALVEVEFHSGFILSGIFSVMMIWLYTKVKPQDIWNKVKSANIDIVPGISGKKQDLLLCRHCSFVYNARFYKRCPRCGHIGRVRNYDCYQKAAALLLSAIILYLPSNLYPIMFTSYLGNETGSNILEGVVTLWQMDSYFVACVIFLASICIPVLKIIALLVLMFIVKYRRSQKPQLLSKCYRIVSFIGKWSMIDVFVVIIMTSVVRFSGLMTIDPGFAIITFCLVVIITIFAAEEFDERLIWDSIDERRKKAR</sequence>
<comment type="subcellular location">
    <subcellularLocation>
        <location evidence="1">Cell inner membrane</location>
    </subcellularLocation>
</comment>
<evidence type="ECO:0000256" key="4">
    <source>
        <dbReference type="ARBA" id="ARBA00022692"/>
    </source>
</evidence>
<gene>
    <name evidence="8" type="ORF">HMPREF9444_00726</name>
</gene>
<evidence type="ECO:0000256" key="3">
    <source>
        <dbReference type="ARBA" id="ARBA00022519"/>
    </source>
</evidence>
<accession>E8LJ52</accession>
<dbReference type="Proteomes" id="UP000018458">
    <property type="component" value="Unassembled WGS sequence"/>
</dbReference>
<dbReference type="Pfam" id="PF04403">
    <property type="entry name" value="PqiA"/>
    <property type="match status" value="2"/>
</dbReference>
<keyword evidence="5 7" id="KW-1133">Transmembrane helix</keyword>
<name>E8LJ52_SUCHY</name>
<keyword evidence="4 7" id="KW-0812">Transmembrane</keyword>
<feature type="transmembrane region" description="Helical" evidence="7">
    <location>
        <begin position="54"/>
        <end position="73"/>
    </location>
</feature>
<feature type="transmembrane region" description="Helical" evidence="7">
    <location>
        <begin position="261"/>
        <end position="279"/>
    </location>
</feature>
<feature type="transmembrane region" description="Helical" evidence="7">
    <location>
        <begin position="138"/>
        <end position="164"/>
    </location>
</feature>
<dbReference type="InterPro" id="IPR051800">
    <property type="entry name" value="PqiA-PqiB_transport"/>
</dbReference>
<evidence type="ECO:0000313" key="9">
    <source>
        <dbReference type="Proteomes" id="UP000018458"/>
    </source>
</evidence>
<evidence type="ECO:0000256" key="7">
    <source>
        <dbReference type="SAM" id="Phobius"/>
    </source>
</evidence>
<feature type="transmembrane region" description="Helical" evidence="7">
    <location>
        <begin position="184"/>
        <end position="212"/>
    </location>
</feature>
<reference evidence="8 9" key="1">
    <citation type="submission" date="2011-01" db="EMBL/GenBank/DDBJ databases">
        <authorList>
            <person name="Weinstock G."/>
            <person name="Sodergren E."/>
            <person name="Clifton S."/>
            <person name="Fulton L."/>
            <person name="Fulton B."/>
            <person name="Courtney L."/>
            <person name="Fronick C."/>
            <person name="Harrison M."/>
            <person name="Strong C."/>
            <person name="Farmer C."/>
            <person name="Delahaunty K."/>
            <person name="Markovic C."/>
            <person name="Hall O."/>
            <person name="Minx P."/>
            <person name="Tomlinson C."/>
            <person name="Mitreva M."/>
            <person name="Hou S."/>
            <person name="Chen J."/>
            <person name="Wollam A."/>
            <person name="Pepin K.H."/>
            <person name="Johnson M."/>
            <person name="Bhonagiri V."/>
            <person name="Zhang X."/>
            <person name="Suruliraj S."/>
            <person name="Warren W."/>
            <person name="Chinwalla A."/>
            <person name="Mardis E.R."/>
            <person name="Wilson R.K."/>
        </authorList>
    </citation>
    <scope>NUCLEOTIDE SEQUENCE [LARGE SCALE GENOMIC DNA]</scope>
    <source>
        <strain evidence="9">DSM 22608 / JCM 16073 / KCTC 15190 / YIT 12066</strain>
    </source>
</reference>
<protein>
    <submittedName>
        <fullName evidence="8">Integral membrane protein, PqiA family</fullName>
    </submittedName>
</protein>
<dbReference type="HOGENOM" id="CLU_041903_2_0_6"/>
<dbReference type="PANTHER" id="PTHR30462:SF3">
    <property type="entry name" value="INTERMEMBRANE TRANSPORT PROTEIN PQIA"/>
    <property type="match status" value="1"/>
</dbReference>
<proteinExistence type="predicted"/>
<evidence type="ECO:0000256" key="2">
    <source>
        <dbReference type="ARBA" id="ARBA00022475"/>
    </source>
</evidence>
<evidence type="ECO:0000256" key="1">
    <source>
        <dbReference type="ARBA" id="ARBA00004533"/>
    </source>
</evidence>
<evidence type="ECO:0000313" key="8">
    <source>
        <dbReference type="EMBL" id="EFY07476.1"/>
    </source>
</evidence>
<dbReference type="EMBL" id="AEVO01000034">
    <property type="protein sequence ID" value="EFY07476.1"/>
    <property type="molecule type" value="Genomic_DNA"/>
</dbReference>